<organism evidence="3 4">
    <name type="scientific">Anaerocolumna jejuensis DSM 15929</name>
    <dbReference type="NCBI Taxonomy" id="1121322"/>
    <lineage>
        <taxon>Bacteria</taxon>
        <taxon>Bacillati</taxon>
        <taxon>Bacillota</taxon>
        <taxon>Clostridia</taxon>
        <taxon>Lachnospirales</taxon>
        <taxon>Lachnospiraceae</taxon>
        <taxon>Anaerocolumna</taxon>
    </lineage>
</organism>
<dbReference type="EMBL" id="FRAC01000006">
    <property type="protein sequence ID" value="SHJ60199.1"/>
    <property type="molecule type" value="Genomic_DNA"/>
</dbReference>
<feature type="compositionally biased region" description="Polar residues" evidence="1">
    <location>
        <begin position="983"/>
        <end position="992"/>
    </location>
</feature>
<evidence type="ECO:0000313" key="3">
    <source>
        <dbReference type="EMBL" id="SHJ60199.1"/>
    </source>
</evidence>
<accession>A0A1M6KMK8</accession>
<feature type="region of interest" description="Disordered" evidence="1">
    <location>
        <begin position="983"/>
        <end position="1028"/>
    </location>
</feature>
<feature type="compositionally biased region" description="Low complexity" evidence="1">
    <location>
        <begin position="993"/>
        <end position="1018"/>
    </location>
</feature>
<dbReference type="STRING" id="1121322.SAMN02745136_00509"/>
<keyword evidence="2" id="KW-0472">Membrane</keyword>
<name>A0A1M6KMK8_9FIRM</name>
<evidence type="ECO:0000256" key="2">
    <source>
        <dbReference type="SAM" id="Phobius"/>
    </source>
</evidence>
<feature type="compositionally biased region" description="Polar residues" evidence="1">
    <location>
        <begin position="1316"/>
        <end position="1338"/>
    </location>
</feature>
<keyword evidence="2" id="KW-1133">Transmembrane helix</keyword>
<keyword evidence="4" id="KW-1185">Reference proteome</keyword>
<feature type="transmembrane region" description="Helical" evidence="2">
    <location>
        <begin position="1252"/>
        <end position="1279"/>
    </location>
</feature>
<sequence>MAEQQKIVTQRRYQVVVNRITKTRIYKDNLTELTKNINEKWSPHNKKALIFDALGFGYINFKTNVFDTKLMGVYKFNDIVPPDVVNAEIQRGRNPFKSTRPMINAVIEPYIMSNVEEIIFHKGNFADFPYDLQFELQGIQAFLNQKAKTHCVRLQWFIEVEQEFSYDLYQGYNPDKQSIRSFFEEKNVACKVYELQPEKNEAGYLTKYVLNSGNYKYDAKYDPNDKNCKGEEYSLSKYFYEYDMAAKKVLEEMQKPKEKKEGTKKTEEPVVYDAQVESAVKATLSKLETFYSPLWGKKYDAIFCDTGLKYTVSGRNIYNRNKSLVDAMYSAWKETSNVVNVADVESPKFTMKDDFSPGFHHSVLNDKVLWITGKDGQPAIKKQLYKKYLEKYNEYYSSKPEQLDILERNLTNCFVVKRWGKNDVLLRFTGIRPEQKEEFERVFSERLAATYRGGSMAGMIANCEISKEGIGTLTYIINWQEFLDEILFAYKQYTENGVKPSLTNALLGLKMDGSPLSINLVETGQMLTTILAGSRSGKGTLTMGLLASLFGAGGSIVYLDNKPDIGSMLWDLEREYANQGLKLLSLDVGKEMHEFTGSTPLRTGELNLLPNDAHQATAFRTLRLCKLFQLVTLLGKHSSEISKKLGITTDNLFFIIDELTSLNADYTTLELYVKEMSKKYKSIADKQKATDEDKALAKYYATLENMIIQMNIDLVQGLTKDWGMSGIRVILVGQELGAKWKVAGKGFNTSFAGLLMNSTHKTLAGRIQSNPNTYRFGKSGAKLAEQTGVFTYSQSAPSPIDAAGSSTLGLNITQLQKFQQFRSYFSLVKNDFNYEEFESEGAEDYVINHPKRFTTQLLSNYINKGEDAINRVVNELYDAEAGKNRDEISFSGLIKVMQEKAGVSDETLIANMNKGYQILDGLFKLLGLAQYNHLEEYLCDCSPEGVFTLAELKGILGLAGGTAPRKKVSESVDFEEELNFFNGSEQNENSQYQQTTQTAPKPKTQQAKSDQYQQQAAKPQPSTDEPEVTYRFKEPDRNTAYKFAKVLRDVHINVPDKMADMCDKGGVFNKLYVMQEVTALILKEIKSHFGSFNKVTQFKVTSEGYIIINDVAIAPQFNDYFIDRLPEEMQYNAREGYLADLFSMRAINKFKHLREFEIEDTGFATGRVQIELGLKSKSFTNLYDTFHNLQSIIIGGIPYVKGDVLQNFVEPRPRLKDLKNSMSAINNMKVNPDTLVGKVLQSRVVKTLVCSLGWTGGLTVAWGLAGLMGPWGLLFGILFGSKIVTDYKNSKPQQPQTITQQPQQNSGRGYNEGNKKSGNTGTSNQRQSNQKRNSTSKK</sequence>
<dbReference type="RefSeq" id="WP_073272588.1">
    <property type="nucleotide sequence ID" value="NZ_FRAC01000006.1"/>
</dbReference>
<protein>
    <submittedName>
        <fullName evidence="3">Uncharacterized protein</fullName>
    </submittedName>
</protein>
<reference evidence="3 4" key="1">
    <citation type="submission" date="2016-11" db="EMBL/GenBank/DDBJ databases">
        <authorList>
            <person name="Jaros S."/>
            <person name="Januszkiewicz K."/>
            <person name="Wedrychowicz H."/>
        </authorList>
    </citation>
    <scope>NUCLEOTIDE SEQUENCE [LARGE SCALE GENOMIC DNA]</scope>
    <source>
        <strain evidence="3 4">DSM 15929</strain>
    </source>
</reference>
<feature type="region of interest" description="Disordered" evidence="1">
    <location>
        <begin position="1289"/>
        <end position="1338"/>
    </location>
</feature>
<gene>
    <name evidence="3" type="ORF">SAMN02745136_00509</name>
</gene>
<proteinExistence type="predicted"/>
<feature type="compositionally biased region" description="Low complexity" evidence="1">
    <location>
        <begin position="1292"/>
        <end position="1304"/>
    </location>
</feature>
<evidence type="ECO:0000256" key="1">
    <source>
        <dbReference type="SAM" id="MobiDB-lite"/>
    </source>
</evidence>
<dbReference type="Proteomes" id="UP000184386">
    <property type="component" value="Unassembled WGS sequence"/>
</dbReference>
<keyword evidence="2" id="KW-0812">Transmembrane</keyword>
<evidence type="ECO:0000313" key="4">
    <source>
        <dbReference type="Proteomes" id="UP000184386"/>
    </source>
</evidence>